<keyword evidence="2" id="KW-1185">Reference proteome</keyword>
<dbReference type="Proteomes" id="UP000663903">
    <property type="component" value="Chromosome"/>
</dbReference>
<dbReference type="EMBL" id="CP071796">
    <property type="protein sequence ID" value="QTD46276.1"/>
    <property type="molecule type" value="Genomic_DNA"/>
</dbReference>
<name>A0A975H4F8_9BURK</name>
<dbReference type="AlphaFoldDB" id="A0A975H4F8"/>
<protein>
    <submittedName>
        <fullName evidence="1">Uncharacterized protein</fullName>
    </submittedName>
</protein>
<evidence type="ECO:0000313" key="1">
    <source>
        <dbReference type="EMBL" id="QTD46276.1"/>
    </source>
</evidence>
<proteinExistence type="predicted"/>
<dbReference type="RefSeq" id="WP_208010175.1">
    <property type="nucleotide sequence ID" value="NZ_CP071796.1"/>
</dbReference>
<organism evidence="1 2">
    <name type="scientific">Ottowia testudinis</name>
    <dbReference type="NCBI Taxonomy" id="2816950"/>
    <lineage>
        <taxon>Bacteria</taxon>
        <taxon>Pseudomonadati</taxon>
        <taxon>Pseudomonadota</taxon>
        <taxon>Betaproteobacteria</taxon>
        <taxon>Burkholderiales</taxon>
        <taxon>Comamonadaceae</taxon>
        <taxon>Ottowia</taxon>
    </lineage>
</organism>
<dbReference type="KEGG" id="otd:J1M35_05075"/>
<reference evidence="1" key="1">
    <citation type="submission" date="2021-03" db="EMBL/GenBank/DDBJ databases">
        <title>Ottowia sp. 27C isolated from the cloaca of a Giant Asian pond turtle (Heosemys grandis).</title>
        <authorList>
            <person name="Spergser J."/>
            <person name="Busse H.-J."/>
        </authorList>
    </citation>
    <scope>NUCLEOTIDE SEQUENCE</scope>
    <source>
        <strain evidence="1">27C</strain>
    </source>
</reference>
<sequence>MNALQNIAACARWVPETAVFHAESNTFERKGRRGFAKSAEVFLDEFFASSASSLRSLRSKKSKTIAALAFYTKVSGRFLINLNASVSCAFRRLHLN</sequence>
<accession>A0A975H4F8</accession>
<evidence type="ECO:0000313" key="2">
    <source>
        <dbReference type="Proteomes" id="UP000663903"/>
    </source>
</evidence>
<gene>
    <name evidence="1" type="ORF">J1M35_05075</name>
</gene>